<organism evidence="2 3">
    <name type="scientific">Actinidia rufa</name>
    <dbReference type="NCBI Taxonomy" id="165716"/>
    <lineage>
        <taxon>Eukaryota</taxon>
        <taxon>Viridiplantae</taxon>
        <taxon>Streptophyta</taxon>
        <taxon>Embryophyta</taxon>
        <taxon>Tracheophyta</taxon>
        <taxon>Spermatophyta</taxon>
        <taxon>Magnoliopsida</taxon>
        <taxon>eudicotyledons</taxon>
        <taxon>Gunneridae</taxon>
        <taxon>Pentapetalae</taxon>
        <taxon>asterids</taxon>
        <taxon>Ericales</taxon>
        <taxon>Actinidiaceae</taxon>
        <taxon>Actinidia</taxon>
    </lineage>
</organism>
<feature type="compositionally biased region" description="Polar residues" evidence="1">
    <location>
        <begin position="51"/>
        <end position="60"/>
    </location>
</feature>
<gene>
    <name evidence="2" type="ORF">Acr_00g0000520</name>
</gene>
<keyword evidence="3" id="KW-1185">Reference proteome</keyword>
<comment type="caution">
    <text evidence="2">The sequence shown here is derived from an EMBL/GenBank/DDBJ whole genome shotgun (WGS) entry which is preliminary data.</text>
</comment>
<evidence type="ECO:0000313" key="2">
    <source>
        <dbReference type="EMBL" id="GFS28209.1"/>
    </source>
</evidence>
<name>A0A7J0D7T0_9ERIC</name>
<evidence type="ECO:0000313" key="3">
    <source>
        <dbReference type="Proteomes" id="UP000585474"/>
    </source>
</evidence>
<reference evidence="3" key="1">
    <citation type="submission" date="2019-07" db="EMBL/GenBank/DDBJ databases">
        <title>De Novo Assembly of kiwifruit Actinidia rufa.</title>
        <authorList>
            <person name="Sugita-Konishi S."/>
            <person name="Sato K."/>
            <person name="Mori E."/>
            <person name="Abe Y."/>
            <person name="Kisaki G."/>
            <person name="Hamano K."/>
            <person name="Suezawa K."/>
            <person name="Otani M."/>
            <person name="Fukuda T."/>
            <person name="Manabe T."/>
            <person name="Gomi K."/>
            <person name="Tabuchi M."/>
            <person name="Akimitsu K."/>
            <person name="Kataoka I."/>
        </authorList>
    </citation>
    <scope>NUCLEOTIDE SEQUENCE [LARGE SCALE GENOMIC DNA]</scope>
    <source>
        <strain evidence="3">cv. Fuchu</strain>
    </source>
</reference>
<evidence type="ECO:0000256" key="1">
    <source>
        <dbReference type="SAM" id="MobiDB-lite"/>
    </source>
</evidence>
<feature type="region of interest" description="Disordered" evidence="1">
    <location>
        <begin position="49"/>
        <end position="70"/>
    </location>
</feature>
<protein>
    <submittedName>
        <fullName evidence="2">Uncharacterized protein</fullName>
    </submittedName>
</protein>
<sequence>MKLREKQVAQSPHLGEDPFLFLRSDWAWALSIHSNWERFEDARAIARGMEGSTNGRGTSTRRNEGTLDPVIKRKGGGLAQPIATKHSCSMWELEGSCMQQISQSGQRICFGYRGPFVRILLDAELSDPPVTLMRNFITRMIKHQAECIATSSSIHSISKCLRVGLLPRTIFLMQFEEKRVDAMNSWDQDGSPTIPIKVGLVPIGGSVVRYTTPSLLYNNEWLGELGFKIRQIFYDPSQNVRAFGFRFHYSFPARAGGMSKPNHLSLLSKDCFEKYGLTKVDSSVRVRSVTPFPVKSLRDGFTHCECEQLKVERSTYLSIRTSFPSSTTPIGIGGMLVGRTIAISSHCHPSMPWAFDRIQTRPPFLTSSSPMHPGPGVG</sequence>
<proteinExistence type="predicted"/>
<dbReference type="EMBL" id="BJWL01000037">
    <property type="protein sequence ID" value="GFS28209.1"/>
    <property type="molecule type" value="Genomic_DNA"/>
</dbReference>
<accession>A0A7J0D7T0</accession>
<dbReference type="AlphaFoldDB" id="A0A7J0D7T0"/>
<dbReference type="Proteomes" id="UP000585474">
    <property type="component" value="Unassembled WGS sequence"/>
</dbReference>